<dbReference type="InterPro" id="IPR025877">
    <property type="entry name" value="MobA-like_NTP_Trfase"/>
</dbReference>
<dbReference type="OrthoDB" id="9779263at2"/>
<dbReference type="EMBL" id="CP012160">
    <property type="protein sequence ID" value="AKS47479.1"/>
    <property type="molecule type" value="Genomic_DNA"/>
</dbReference>
<keyword evidence="3" id="KW-0560">Oxidoreductase</keyword>
<evidence type="ECO:0000313" key="4">
    <source>
        <dbReference type="Proteomes" id="UP000067444"/>
    </source>
</evidence>
<evidence type="ECO:0000259" key="2">
    <source>
        <dbReference type="Pfam" id="PF12804"/>
    </source>
</evidence>
<dbReference type="Proteomes" id="UP000067444">
    <property type="component" value="Chromosome"/>
</dbReference>
<dbReference type="InterPro" id="IPR029044">
    <property type="entry name" value="Nucleotide-diphossugar_trans"/>
</dbReference>
<dbReference type="CDD" id="cd04182">
    <property type="entry name" value="GT_2_like_f"/>
    <property type="match status" value="1"/>
</dbReference>
<protein>
    <submittedName>
        <fullName evidence="3">Nicotine blue oxidoreductase</fullName>
        <ecNumber evidence="3">1.1.1.328</ecNumber>
    </submittedName>
</protein>
<feature type="domain" description="MobA-like NTP transferase" evidence="2">
    <location>
        <begin position="6"/>
        <end position="165"/>
    </location>
</feature>
<dbReference type="EC" id="1.1.1.328" evidence="3"/>
<accession>A0A0K0Y937</accession>
<keyword evidence="1" id="KW-0460">Magnesium</keyword>
<evidence type="ECO:0000256" key="1">
    <source>
        <dbReference type="ARBA" id="ARBA00022842"/>
    </source>
</evidence>
<dbReference type="PANTHER" id="PTHR43777:SF1">
    <property type="entry name" value="MOLYBDENUM COFACTOR CYTIDYLYLTRANSFERASE"/>
    <property type="match status" value="1"/>
</dbReference>
<dbReference type="SUPFAM" id="SSF53448">
    <property type="entry name" value="Nucleotide-diphospho-sugar transferases"/>
    <property type="match status" value="1"/>
</dbReference>
<reference evidence="3 4" key="1">
    <citation type="journal article" date="2015" name="Genome Announc.">
        <title>Closed Genome Sequence of Octadecabacter temperatus SB1, the First Mesophilic Species of the Genus Octadecabacter.</title>
        <authorList>
            <person name="Voget S."/>
            <person name="Billerbeck S."/>
            <person name="Simon M."/>
            <person name="Daniel R."/>
        </authorList>
    </citation>
    <scope>NUCLEOTIDE SEQUENCE [LARGE SCALE GENOMIC DNA]</scope>
    <source>
        <strain evidence="3 4">SB1</strain>
    </source>
</reference>
<dbReference type="STRING" id="1458307.OSB_29560"/>
<evidence type="ECO:0000313" key="3">
    <source>
        <dbReference type="EMBL" id="AKS47479.1"/>
    </source>
</evidence>
<dbReference type="RefSeq" id="WP_049835670.1">
    <property type="nucleotide sequence ID" value="NZ_CP012160.1"/>
</dbReference>
<proteinExistence type="predicted"/>
<dbReference type="GO" id="GO:0016779">
    <property type="term" value="F:nucleotidyltransferase activity"/>
    <property type="evidence" value="ECO:0007669"/>
    <property type="project" value="UniProtKB-ARBA"/>
</dbReference>
<name>A0A0K0Y937_9RHOB</name>
<organism evidence="3 4">
    <name type="scientific">Octadecabacter temperatus</name>
    <dbReference type="NCBI Taxonomy" id="1458307"/>
    <lineage>
        <taxon>Bacteria</taxon>
        <taxon>Pseudomonadati</taxon>
        <taxon>Pseudomonadota</taxon>
        <taxon>Alphaproteobacteria</taxon>
        <taxon>Rhodobacterales</taxon>
        <taxon>Roseobacteraceae</taxon>
        <taxon>Octadecabacter</taxon>
    </lineage>
</organism>
<dbReference type="PANTHER" id="PTHR43777">
    <property type="entry name" value="MOLYBDENUM COFACTOR CYTIDYLYLTRANSFERASE"/>
    <property type="match status" value="1"/>
</dbReference>
<sequence>MGDVAAIILAAGLSRRMGTENKLLLPVDGVPMVQHVVAQYCEALSGPITVVTGHEASLVEAALSGFDVRCVINDNYASGQQSSVAFGLKHCPDADVVLIGLGDQPFLKSQDISDLLAAHSTGDRRKISVPVLGADRGNPIVIPRNIRPQLTANPNRPGCMRFTRENPDFVQRLPLKAEGFFRDIDTPAAYADLRQQEDHRI</sequence>
<dbReference type="Pfam" id="PF12804">
    <property type="entry name" value="NTP_transf_3"/>
    <property type="match status" value="1"/>
</dbReference>
<gene>
    <name evidence="3" type="primary">nboR</name>
    <name evidence="3" type="ORF">OSB_29560</name>
</gene>
<dbReference type="KEGG" id="otm:OSB_29560"/>
<keyword evidence="4" id="KW-1185">Reference proteome</keyword>
<dbReference type="GO" id="GO:0016491">
    <property type="term" value="F:oxidoreductase activity"/>
    <property type="evidence" value="ECO:0007669"/>
    <property type="project" value="UniProtKB-KW"/>
</dbReference>
<dbReference type="Gene3D" id="3.90.550.10">
    <property type="entry name" value="Spore Coat Polysaccharide Biosynthesis Protein SpsA, Chain A"/>
    <property type="match status" value="1"/>
</dbReference>
<dbReference type="AlphaFoldDB" id="A0A0K0Y937"/>